<evidence type="ECO:0000313" key="1">
    <source>
        <dbReference type="EMBL" id="CAD7463047.1"/>
    </source>
</evidence>
<name>A0A7R9P0D2_9NEOP</name>
<organism evidence="1">
    <name type="scientific">Timema tahoe</name>
    <dbReference type="NCBI Taxonomy" id="61484"/>
    <lineage>
        <taxon>Eukaryota</taxon>
        <taxon>Metazoa</taxon>
        <taxon>Ecdysozoa</taxon>
        <taxon>Arthropoda</taxon>
        <taxon>Hexapoda</taxon>
        <taxon>Insecta</taxon>
        <taxon>Pterygota</taxon>
        <taxon>Neoptera</taxon>
        <taxon>Polyneoptera</taxon>
        <taxon>Phasmatodea</taxon>
        <taxon>Timematodea</taxon>
        <taxon>Timematoidea</taxon>
        <taxon>Timematidae</taxon>
        <taxon>Timema</taxon>
    </lineage>
</organism>
<proteinExistence type="predicted"/>
<dbReference type="AlphaFoldDB" id="A0A7R9P0D2"/>
<reference evidence="1" key="1">
    <citation type="submission" date="2020-11" db="EMBL/GenBank/DDBJ databases">
        <authorList>
            <person name="Tran Van P."/>
        </authorList>
    </citation>
    <scope>NUCLEOTIDE SEQUENCE</scope>
</reference>
<gene>
    <name evidence="1" type="ORF">TTEB3V08_LOCUS10934</name>
</gene>
<accession>A0A7R9P0D2</accession>
<protein>
    <submittedName>
        <fullName evidence="1">Uncharacterized protein</fullName>
    </submittedName>
</protein>
<sequence length="60" mass="6567">MTKEELHPSVANDEPLAGIRSFVNDDPLAGIRSFANDDSLASIRSVANDELQNKYSFAND</sequence>
<dbReference type="EMBL" id="OE007146">
    <property type="protein sequence ID" value="CAD7463047.1"/>
    <property type="molecule type" value="Genomic_DNA"/>
</dbReference>